<evidence type="ECO:0000313" key="3">
    <source>
        <dbReference type="EMBL" id="KAK2614175.1"/>
    </source>
</evidence>
<evidence type="ECO:0000259" key="2">
    <source>
        <dbReference type="Pfam" id="PF00248"/>
    </source>
</evidence>
<keyword evidence="1" id="KW-0560">Oxidoreductase</keyword>
<dbReference type="GO" id="GO:0016491">
    <property type="term" value="F:oxidoreductase activity"/>
    <property type="evidence" value="ECO:0007669"/>
    <property type="project" value="UniProtKB-KW"/>
</dbReference>
<comment type="caution">
    <text evidence="3">The sequence shown here is derived from an EMBL/GenBank/DDBJ whole genome shotgun (WGS) entry which is preliminary data.</text>
</comment>
<proteinExistence type="predicted"/>
<dbReference type="Proteomes" id="UP001265746">
    <property type="component" value="Unassembled WGS sequence"/>
</dbReference>
<accession>A0AAD9W7S7</accession>
<dbReference type="PANTHER" id="PTHR43625">
    <property type="entry name" value="AFLATOXIN B1 ALDEHYDE REDUCTASE"/>
    <property type="match status" value="1"/>
</dbReference>
<protein>
    <recommendedName>
        <fullName evidence="2">NADP-dependent oxidoreductase domain-containing protein</fullName>
    </recommendedName>
</protein>
<dbReference type="Pfam" id="PF00248">
    <property type="entry name" value="Aldo_ket_red"/>
    <property type="match status" value="1"/>
</dbReference>
<dbReference type="SUPFAM" id="SSF51430">
    <property type="entry name" value="NAD(P)-linked oxidoreductase"/>
    <property type="match status" value="1"/>
</dbReference>
<organism evidence="3 4">
    <name type="scientific">Phomopsis amygdali</name>
    <name type="common">Fusicoccum amygdali</name>
    <dbReference type="NCBI Taxonomy" id="1214568"/>
    <lineage>
        <taxon>Eukaryota</taxon>
        <taxon>Fungi</taxon>
        <taxon>Dikarya</taxon>
        <taxon>Ascomycota</taxon>
        <taxon>Pezizomycotina</taxon>
        <taxon>Sordariomycetes</taxon>
        <taxon>Sordariomycetidae</taxon>
        <taxon>Diaporthales</taxon>
        <taxon>Diaporthaceae</taxon>
        <taxon>Diaporthe</taxon>
    </lineage>
</organism>
<dbReference type="InterPro" id="IPR050791">
    <property type="entry name" value="Aldo-Keto_reductase"/>
</dbReference>
<evidence type="ECO:0000313" key="4">
    <source>
        <dbReference type="Proteomes" id="UP001265746"/>
    </source>
</evidence>
<sequence>MTVLAGKQVGGNALGLMSKNPLRPALPSALTTITWLLMKIDTSLGMTTYDWTMPDEDAFKVLKSALAEGVNIWGGADFYGTQSSNSLHLLVRYFAKYPEDGDKVVVCIKSGVIDMRTFSIDGSPDMVRKLVANANKILGPYKKIDIFRIARVDPKTSIEDTVKTLAQLRNEGEIGGIQLSEVGSATIRRAAAVTKIDFVEEEVSLWATDIFVNGVATTCAELDIPITAHTPLGAGMLTGQIKTLDDLPAPSLRMFPRFQPANFRRISI</sequence>
<dbReference type="EMBL" id="JAUJFL010000001">
    <property type="protein sequence ID" value="KAK2614175.1"/>
    <property type="molecule type" value="Genomic_DNA"/>
</dbReference>
<dbReference type="InterPro" id="IPR036812">
    <property type="entry name" value="NAD(P)_OxRdtase_dom_sf"/>
</dbReference>
<dbReference type="PANTHER" id="PTHR43625:SF78">
    <property type="entry name" value="PYRIDOXAL REDUCTASE-RELATED"/>
    <property type="match status" value="1"/>
</dbReference>
<gene>
    <name evidence="3" type="ORF">N8I77_001024</name>
</gene>
<keyword evidence="4" id="KW-1185">Reference proteome</keyword>
<feature type="domain" description="NADP-dependent oxidoreductase" evidence="2">
    <location>
        <begin position="44"/>
        <end position="246"/>
    </location>
</feature>
<reference evidence="3" key="1">
    <citation type="submission" date="2023-06" db="EMBL/GenBank/DDBJ databases">
        <authorList>
            <person name="Noh H."/>
        </authorList>
    </citation>
    <scope>NUCLEOTIDE SEQUENCE</scope>
    <source>
        <strain evidence="3">DUCC20226</strain>
    </source>
</reference>
<name>A0AAD9W7S7_PHOAM</name>
<evidence type="ECO:0000256" key="1">
    <source>
        <dbReference type="ARBA" id="ARBA00023002"/>
    </source>
</evidence>
<dbReference type="Gene3D" id="3.20.20.100">
    <property type="entry name" value="NADP-dependent oxidoreductase domain"/>
    <property type="match status" value="1"/>
</dbReference>
<dbReference type="AlphaFoldDB" id="A0AAD9W7S7"/>
<dbReference type="InterPro" id="IPR023210">
    <property type="entry name" value="NADP_OxRdtase_dom"/>
</dbReference>
<dbReference type="GO" id="GO:0005737">
    <property type="term" value="C:cytoplasm"/>
    <property type="evidence" value="ECO:0007669"/>
    <property type="project" value="TreeGrafter"/>
</dbReference>